<dbReference type="Pfam" id="PF05347">
    <property type="entry name" value="Complex1_LYR"/>
    <property type="match status" value="1"/>
</dbReference>
<keyword evidence="6" id="KW-0249">Electron transport</keyword>
<keyword evidence="5" id="KW-0999">Mitochondrion inner membrane</keyword>
<accession>A0A8E2DLA6</accession>
<evidence type="ECO:0000256" key="1">
    <source>
        <dbReference type="ARBA" id="ARBA00004443"/>
    </source>
</evidence>
<keyword evidence="7" id="KW-0496">Mitochondrion</keyword>
<evidence type="ECO:0000313" key="10">
    <source>
        <dbReference type="EMBL" id="OCH90851.1"/>
    </source>
</evidence>
<name>A0A8E2DLA6_9APHY</name>
<evidence type="ECO:0000256" key="6">
    <source>
        <dbReference type="ARBA" id="ARBA00022982"/>
    </source>
</evidence>
<keyword evidence="10" id="KW-0830">Ubiquinone</keyword>
<dbReference type="Proteomes" id="UP000250043">
    <property type="component" value="Unassembled WGS sequence"/>
</dbReference>
<evidence type="ECO:0000259" key="9">
    <source>
        <dbReference type="Pfam" id="PF05347"/>
    </source>
</evidence>
<dbReference type="AlphaFoldDB" id="A0A8E2DLA6"/>
<evidence type="ECO:0000256" key="5">
    <source>
        <dbReference type="ARBA" id="ARBA00022792"/>
    </source>
</evidence>
<dbReference type="InterPro" id="IPR016488">
    <property type="entry name" value="NADH_Ub_cplx-1_asu_su-6"/>
</dbReference>
<evidence type="ECO:0000256" key="3">
    <source>
        <dbReference type="ARBA" id="ARBA00022448"/>
    </source>
</evidence>
<sequence length="132" mass="15607">MSTIPSRLARPAKFSSSPSEARRRVLALYRDWYRGAPEICSLYALNVSPAYVRHHIRRRFEENRYVSDPRVVDMLYFKGRQEYQETMNCWKQTDHVMGILLEERRLPPRTFLQKFFEGRDEDAVLPAATGTH</sequence>
<evidence type="ECO:0000256" key="7">
    <source>
        <dbReference type="ARBA" id="ARBA00023128"/>
    </source>
</evidence>
<organism evidence="10 11">
    <name type="scientific">Obba rivulosa</name>
    <dbReference type="NCBI Taxonomy" id="1052685"/>
    <lineage>
        <taxon>Eukaryota</taxon>
        <taxon>Fungi</taxon>
        <taxon>Dikarya</taxon>
        <taxon>Basidiomycota</taxon>
        <taxon>Agaricomycotina</taxon>
        <taxon>Agaricomycetes</taxon>
        <taxon>Polyporales</taxon>
        <taxon>Gelatoporiaceae</taxon>
        <taxon>Obba</taxon>
    </lineage>
</organism>
<reference evidence="10 11" key="1">
    <citation type="submission" date="2016-07" db="EMBL/GenBank/DDBJ databases">
        <title>Draft genome of the white-rot fungus Obba rivulosa 3A-2.</title>
        <authorList>
            <consortium name="DOE Joint Genome Institute"/>
            <person name="Miettinen O."/>
            <person name="Riley R."/>
            <person name="Acob R."/>
            <person name="Barry K."/>
            <person name="Cullen D."/>
            <person name="De Vries R."/>
            <person name="Hainaut M."/>
            <person name="Hatakka A."/>
            <person name="Henrissat B."/>
            <person name="Hilden K."/>
            <person name="Kuo R."/>
            <person name="Labutti K."/>
            <person name="Lipzen A."/>
            <person name="Makela M.R."/>
            <person name="Sandor L."/>
            <person name="Spatafora J.W."/>
            <person name="Grigoriev I.V."/>
            <person name="Hibbett D.S."/>
        </authorList>
    </citation>
    <scope>NUCLEOTIDE SEQUENCE [LARGE SCALE GENOMIC DNA]</scope>
    <source>
        <strain evidence="10 11">3A-2</strain>
    </source>
</reference>
<evidence type="ECO:0000256" key="8">
    <source>
        <dbReference type="ARBA" id="ARBA00023136"/>
    </source>
</evidence>
<dbReference type="PIRSF" id="PIRSF006643">
    <property type="entry name" value="NDUA6"/>
    <property type="match status" value="1"/>
</dbReference>
<dbReference type="EMBL" id="KV722396">
    <property type="protein sequence ID" value="OCH90851.1"/>
    <property type="molecule type" value="Genomic_DNA"/>
</dbReference>
<dbReference type="GO" id="GO:0045271">
    <property type="term" value="C:respiratory chain complex I"/>
    <property type="evidence" value="ECO:0007669"/>
    <property type="project" value="InterPro"/>
</dbReference>
<evidence type="ECO:0000256" key="2">
    <source>
        <dbReference type="ARBA" id="ARBA00009508"/>
    </source>
</evidence>
<protein>
    <submittedName>
        <fullName evidence="10">NADH-ubiquinone oxidoreductase Complex1 subunit</fullName>
    </submittedName>
</protein>
<dbReference type="InterPro" id="IPR045299">
    <property type="entry name" value="Complex1_LYR_NDUFA6_LYRM6"/>
</dbReference>
<dbReference type="GO" id="GO:0006979">
    <property type="term" value="P:response to oxidative stress"/>
    <property type="evidence" value="ECO:0007669"/>
    <property type="project" value="TreeGrafter"/>
</dbReference>
<evidence type="ECO:0000313" key="11">
    <source>
        <dbReference type="Proteomes" id="UP000250043"/>
    </source>
</evidence>
<dbReference type="CDD" id="cd20266">
    <property type="entry name" value="Complex1_LYR_NDUFA6_LYRM6"/>
    <property type="match status" value="1"/>
</dbReference>
<keyword evidence="3" id="KW-0813">Transport</keyword>
<keyword evidence="11" id="KW-1185">Reference proteome</keyword>
<dbReference type="PANTHER" id="PTHR12964">
    <property type="entry name" value="NADH-UBIQUINONE OXIDOREDUCTASE B14 SUBUNIT"/>
    <property type="match status" value="1"/>
</dbReference>
<comment type="subcellular location">
    <subcellularLocation>
        <location evidence="1">Mitochondrion inner membrane</location>
        <topology evidence="1">Peripheral membrane protein</topology>
        <orientation evidence="1">Matrix side</orientation>
    </subcellularLocation>
</comment>
<dbReference type="GO" id="GO:0005743">
    <property type="term" value="C:mitochondrial inner membrane"/>
    <property type="evidence" value="ECO:0007669"/>
    <property type="project" value="UniProtKB-SubCell"/>
</dbReference>
<keyword evidence="8" id="KW-0472">Membrane</keyword>
<dbReference type="InterPro" id="IPR008011">
    <property type="entry name" value="Complex1_LYR_dom"/>
</dbReference>
<dbReference type="PANTHER" id="PTHR12964:SF0">
    <property type="entry name" value="NADH DEHYDROGENASE [UBIQUINONE] 1 ALPHA SUBCOMPLEX SUBUNIT 6"/>
    <property type="match status" value="1"/>
</dbReference>
<comment type="similarity">
    <text evidence="2">Belongs to the complex I LYR family.</text>
</comment>
<dbReference type="OrthoDB" id="14535at2759"/>
<feature type="domain" description="Complex 1 LYR protein" evidence="9">
    <location>
        <begin position="23"/>
        <end position="84"/>
    </location>
</feature>
<evidence type="ECO:0000256" key="4">
    <source>
        <dbReference type="ARBA" id="ARBA00022660"/>
    </source>
</evidence>
<proteinExistence type="inferred from homology"/>
<keyword evidence="4" id="KW-0679">Respiratory chain</keyword>
<gene>
    <name evidence="10" type="ORF">OBBRIDRAFT_792859</name>
</gene>